<comment type="catalytic activity">
    <reaction evidence="13">
        <text>pyridoxal + ATP = pyridoxal 5'-phosphate + ADP + H(+)</text>
        <dbReference type="Rhea" id="RHEA:10224"/>
        <dbReference type="ChEBI" id="CHEBI:15378"/>
        <dbReference type="ChEBI" id="CHEBI:17310"/>
        <dbReference type="ChEBI" id="CHEBI:30616"/>
        <dbReference type="ChEBI" id="CHEBI:456216"/>
        <dbReference type="ChEBI" id="CHEBI:597326"/>
        <dbReference type="EC" id="2.7.1.35"/>
    </reaction>
</comment>
<dbReference type="PANTHER" id="PTHR20858:SF19">
    <property type="entry name" value="PYRIDOXINE KINASE"/>
    <property type="match status" value="1"/>
</dbReference>
<keyword evidence="7" id="KW-0067">ATP-binding</keyword>
<accession>A0A1I0ASM7</accession>
<comment type="similarity">
    <text evidence="1">Belongs to the ThiD family.</text>
</comment>
<dbReference type="GO" id="GO:0008902">
    <property type="term" value="F:hydroxymethylpyrimidine kinase activity"/>
    <property type="evidence" value="ECO:0007669"/>
    <property type="project" value="TreeGrafter"/>
</dbReference>
<dbReference type="NCBIfam" id="TIGR00097">
    <property type="entry name" value="HMP-P_kinase"/>
    <property type="match status" value="1"/>
</dbReference>
<dbReference type="GO" id="GO:0008972">
    <property type="term" value="F:phosphomethylpyrimidine kinase activity"/>
    <property type="evidence" value="ECO:0007669"/>
    <property type="project" value="InterPro"/>
</dbReference>
<keyword evidence="3" id="KW-0808">Transferase</keyword>
<dbReference type="GO" id="GO:0046872">
    <property type="term" value="F:metal ion binding"/>
    <property type="evidence" value="ECO:0007669"/>
    <property type="project" value="UniProtKB-KW"/>
</dbReference>
<evidence type="ECO:0000256" key="2">
    <source>
        <dbReference type="ARBA" id="ARBA00012104"/>
    </source>
</evidence>
<dbReference type="GO" id="GO:0009228">
    <property type="term" value="P:thiamine biosynthetic process"/>
    <property type="evidence" value="ECO:0007669"/>
    <property type="project" value="InterPro"/>
</dbReference>
<dbReference type="FunFam" id="3.40.1190.20:FF:000003">
    <property type="entry name" value="Phosphomethylpyrimidine kinase ThiD"/>
    <property type="match status" value="1"/>
</dbReference>
<dbReference type="CDD" id="cd01169">
    <property type="entry name" value="HMPP_kinase"/>
    <property type="match status" value="1"/>
</dbReference>
<dbReference type="Gene3D" id="3.40.1190.20">
    <property type="match status" value="1"/>
</dbReference>
<dbReference type="InterPro" id="IPR029056">
    <property type="entry name" value="Ribokinase-like"/>
</dbReference>
<evidence type="ECO:0000256" key="13">
    <source>
        <dbReference type="ARBA" id="ARBA00049293"/>
    </source>
</evidence>
<dbReference type="PANTHER" id="PTHR20858">
    <property type="entry name" value="PHOSPHOMETHYLPYRIMIDINE KINASE"/>
    <property type="match status" value="1"/>
</dbReference>
<dbReference type="InterPro" id="IPR004399">
    <property type="entry name" value="HMP/HMP-P_kinase_dom"/>
</dbReference>
<evidence type="ECO:0000256" key="11">
    <source>
        <dbReference type="ARBA" id="ARBA00042396"/>
    </source>
</evidence>
<evidence type="ECO:0000256" key="10">
    <source>
        <dbReference type="ARBA" id="ARBA00042348"/>
    </source>
</evidence>
<evidence type="ECO:0000313" key="15">
    <source>
        <dbReference type="EMBL" id="SES97357.1"/>
    </source>
</evidence>
<dbReference type="Proteomes" id="UP000199095">
    <property type="component" value="Unassembled WGS sequence"/>
</dbReference>
<organism evidence="15 16">
    <name type="scientific">Salinibacillus kushneri</name>
    <dbReference type="NCBI Taxonomy" id="237682"/>
    <lineage>
        <taxon>Bacteria</taxon>
        <taxon>Bacillati</taxon>
        <taxon>Bacillota</taxon>
        <taxon>Bacilli</taxon>
        <taxon>Bacillales</taxon>
        <taxon>Bacillaceae</taxon>
        <taxon>Salinibacillus</taxon>
    </lineage>
</organism>
<dbReference type="NCBIfam" id="NF009259">
    <property type="entry name" value="PRK12616.1"/>
    <property type="match status" value="1"/>
</dbReference>
<feature type="domain" description="Pyridoxamine kinase/Phosphomethylpyrimidine kinase" evidence="14">
    <location>
        <begin position="13"/>
        <end position="261"/>
    </location>
</feature>
<evidence type="ECO:0000256" key="9">
    <source>
        <dbReference type="ARBA" id="ARBA00042307"/>
    </source>
</evidence>
<evidence type="ECO:0000256" key="8">
    <source>
        <dbReference type="ARBA" id="ARBA00022842"/>
    </source>
</evidence>
<sequence length="270" mass="29068">MTLPKALTIAGSDSSGGAGIQADLKTFQEHGIYGMSALTVVVAMNPHNNWSHDTYPIDADTVRAQLSTILEGIGVDVMKTGMLPTVEIIETAAKAIKDYNLNQAVIDPVMVCKGADEVIYPELAEALRDVLTPVAKIVTPNLWEAGQLSGMGALTTIEQMKEAAVKIHELGAQNVLIKGGNKLDHENAVDVFFDGNKYDILESERIDTPYTHGAGCTYSAAITAQLAKGVDVKDAVYEAKRFITSAIRNSFKLNQYVGPVNHGAQRFYGE</sequence>
<gene>
    <name evidence="15" type="ORF">SAMN05421676_102247</name>
</gene>
<reference evidence="16" key="1">
    <citation type="submission" date="2016-10" db="EMBL/GenBank/DDBJ databases">
        <authorList>
            <person name="Varghese N."/>
            <person name="Submissions S."/>
        </authorList>
    </citation>
    <scope>NUCLEOTIDE SEQUENCE [LARGE SCALE GENOMIC DNA]</scope>
    <source>
        <strain evidence="16">CGMCC 1.3566</strain>
    </source>
</reference>
<evidence type="ECO:0000256" key="5">
    <source>
        <dbReference type="ARBA" id="ARBA00022741"/>
    </source>
</evidence>
<dbReference type="InterPro" id="IPR013749">
    <property type="entry name" value="PM/HMP-P_kinase-1"/>
</dbReference>
<dbReference type="EMBL" id="FOHJ01000002">
    <property type="protein sequence ID" value="SES97357.1"/>
    <property type="molecule type" value="Genomic_DNA"/>
</dbReference>
<keyword evidence="5" id="KW-0547">Nucleotide-binding</keyword>
<dbReference type="NCBIfam" id="NF009077">
    <property type="entry name" value="PRK12412.1"/>
    <property type="match status" value="1"/>
</dbReference>
<dbReference type="Pfam" id="PF08543">
    <property type="entry name" value="Phos_pyr_kin"/>
    <property type="match status" value="1"/>
</dbReference>
<keyword evidence="8" id="KW-0460">Magnesium</keyword>
<dbReference type="STRING" id="237682.SAMN05421676_102247"/>
<dbReference type="SUPFAM" id="SSF53613">
    <property type="entry name" value="Ribokinase-like"/>
    <property type="match status" value="1"/>
</dbReference>
<dbReference type="GO" id="GO:0005524">
    <property type="term" value="F:ATP binding"/>
    <property type="evidence" value="ECO:0007669"/>
    <property type="project" value="UniProtKB-KW"/>
</dbReference>
<protein>
    <recommendedName>
        <fullName evidence="2">pyridoxal kinase</fullName>
        <ecNumber evidence="2">2.7.1.35</ecNumber>
    </recommendedName>
    <alternativeName>
        <fullName evidence="10">PN/PL/PM kinase</fullName>
    </alternativeName>
    <alternativeName>
        <fullName evidence="11">Pyridoxal kinase</fullName>
    </alternativeName>
    <alternativeName>
        <fullName evidence="9">Pyridoxamine kinase</fullName>
    </alternativeName>
    <alternativeName>
        <fullName evidence="12">Vitamin B6 kinase</fullName>
    </alternativeName>
</protein>
<name>A0A1I0ASM7_9BACI</name>
<dbReference type="AlphaFoldDB" id="A0A1I0ASM7"/>
<keyword evidence="6 15" id="KW-0418">Kinase</keyword>
<evidence type="ECO:0000256" key="7">
    <source>
        <dbReference type="ARBA" id="ARBA00022840"/>
    </source>
</evidence>
<evidence type="ECO:0000259" key="14">
    <source>
        <dbReference type="Pfam" id="PF08543"/>
    </source>
</evidence>
<evidence type="ECO:0000313" key="16">
    <source>
        <dbReference type="Proteomes" id="UP000199095"/>
    </source>
</evidence>
<evidence type="ECO:0000256" key="6">
    <source>
        <dbReference type="ARBA" id="ARBA00022777"/>
    </source>
</evidence>
<dbReference type="GO" id="GO:0005829">
    <property type="term" value="C:cytosol"/>
    <property type="evidence" value="ECO:0007669"/>
    <property type="project" value="TreeGrafter"/>
</dbReference>
<keyword evidence="16" id="KW-1185">Reference proteome</keyword>
<evidence type="ECO:0000256" key="12">
    <source>
        <dbReference type="ARBA" id="ARBA00042531"/>
    </source>
</evidence>
<dbReference type="GO" id="GO:0008478">
    <property type="term" value="F:pyridoxal kinase activity"/>
    <property type="evidence" value="ECO:0007669"/>
    <property type="project" value="UniProtKB-EC"/>
</dbReference>
<dbReference type="OrthoDB" id="9810880at2"/>
<evidence type="ECO:0000256" key="4">
    <source>
        <dbReference type="ARBA" id="ARBA00022723"/>
    </source>
</evidence>
<keyword evidence="4" id="KW-0479">Metal-binding</keyword>
<evidence type="ECO:0000256" key="1">
    <source>
        <dbReference type="ARBA" id="ARBA00009879"/>
    </source>
</evidence>
<proteinExistence type="inferred from homology"/>
<evidence type="ECO:0000256" key="3">
    <source>
        <dbReference type="ARBA" id="ARBA00022679"/>
    </source>
</evidence>
<dbReference type="EC" id="2.7.1.35" evidence="2"/>
<dbReference type="RefSeq" id="WP_093132057.1">
    <property type="nucleotide sequence ID" value="NZ_FOHJ01000002.1"/>
</dbReference>